<dbReference type="AlphaFoldDB" id="A0A4C1WCP7"/>
<dbReference type="Proteomes" id="UP000299102">
    <property type="component" value="Unassembled WGS sequence"/>
</dbReference>
<keyword evidence="3" id="KW-1185">Reference proteome</keyword>
<comment type="caution">
    <text evidence="2">The sequence shown here is derived from an EMBL/GenBank/DDBJ whole genome shotgun (WGS) entry which is preliminary data.</text>
</comment>
<organism evidence="2 3">
    <name type="scientific">Eumeta variegata</name>
    <name type="common">Bagworm moth</name>
    <name type="synonym">Eumeta japonica</name>
    <dbReference type="NCBI Taxonomy" id="151549"/>
    <lineage>
        <taxon>Eukaryota</taxon>
        <taxon>Metazoa</taxon>
        <taxon>Ecdysozoa</taxon>
        <taxon>Arthropoda</taxon>
        <taxon>Hexapoda</taxon>
        <taxon>Insecta</taxon>
        <taxon>Pterygota</taxon>
        <taxon>Neoptera</taxon>
        <taxon>Endopterygota</taxon>
        <taxon>Lepidoptera</taxon>
        <taxon>Glossata</taxon>
        <taxon>Ditrysia</taxon>
        <taxon>Tineoidea</taxon>
        <taxon>Psychidae</taxon>
        <taxon>Oiketicinae</taxon>
        <taxon>Eumeta</taxon>
    </lineage>
</organism>
<protein>
    <submittedName>
        <fullName evidence="2">Uncharacterized protein</fullName>
    </submittedName>
</protein>
<feature type="compositionally biased region" description="Low complexity" evidence="1">
    <location>
        <begin position="17"/>
        <end position="33"/>
    </location>
</feature>
<accession>A0A4C1WCP7</accession>
<name>A0A4C1WCP7_EUMVA</name>
<evidence type="ECO:0000313" key="3">
    <source>
        <dbReference type="Proteomes" id="UP000299102"/>
    </source>
</evidence>
<dbReference type="EMBL" id="BGZK01000531">
    <property type="protein sequence ID" value="GBP48823.1"/>
    <property type="molecule type" value="Genomic_DNA"/>
</dbReference>
<reference evidence="2 3" key="1">
    <citation type="journal article" date="2019" name="Commun. Biol.">
        <title>The bagworm genome reveals a unique fibroin gene that provides high tensile strength.</title>
        <authorList>
            <person name="Kono N."/>
            <person name="Nakamura H."/>
            <person name="Ohtoshi R."/>
            <person name="Tomita M."/>
            <person name="Numata K."/>
            <person name="Arakawa K."/>
        </authorList>
    </citation>
    <scope>NUCLEOTIDE SEQUENCE [LARGE SCALE GENOMIC DNA]</scope>
</reference>
<evidence type="ECO:0000313" key="2">
    <source>
        <dbReference type="EMBL" id="GBP48823.1"/>
    </source>
</evidence>
<evidence type="ECO:0000256" key="1">
    <source>
        <dbReference type="SAM" id="MobiDB-lite"/>
    </source>
</evidence>
<proteinExistence type="predicted"/>
<gene>
    <name evidence="2" type="ORF">EVAR_8431_1</name>
</gene>
<feature type="region of interest" description="Disordered" evidence="1">
    <location>
        <begin position="17"/>
        <end position="38"/>
    </location>
</feature>
<sequence>MKGRWPPYALRRWPMSAPRARAQTARRGGRSSAEGVLRLPHRLVDAAAPRAAPHAAPHAARSAPLT</sequence>